<reference evidence="6 7" key="1">
    <citation type="submission" date="2014-03" db="EMBL/GenBank/DDBJ databases">
        <title>Genome sequence of Bordetella bronchiseptica.</title>
        <authorList>
            <person name="Harvill E."/>
            <person name="Goodfield L.L."/>
            <person name="Ivanov Y.V."/>
            <person name="Meyer J.A."/>
            <person name="Muse S.J."/>
            <person name="Jacobs N."/>
            <person name="Bendor L."/>
            <person name="Smallridge W.E."/>
            <person name="Brinkac L.M."/>
            <person name="Sanka R."/>
            <person name="Kim M."/>
            <person name="Losada L."/>
        </authorList>
    </citation>
    <scope>NUCLEOTIDE SEQUENCE [LARGE SCALE GENOMIC DNA]</scope>
    <source>
        <strain evidence="6 7">00-P-2796</strain>
    </source>
</reference>
<organism evidence="6 7">
    <name type="scientific">Bordetella bronchiseptica 00-P-2796</name>
    <dbReference type="NCBI Taxonomy" id="1331199"/>
    <lineage>
        <taxon>Bacteria</taxon>
        <taxon>Pseudomonadati</taxon>
        <taxon>Pseudomonadota</taxon>
        <taxon>Betaproteobacteria</taxon>
        <taxon>Burkholderiales</taxon>
        <taxon>Alcaligenaceae</taxon>
        <taxon>Bordetella</taxon>
    </lineage>
</organism>
<name>A0ABR4R7U2_BORBO</name>
<dbReference type="SUPFAM" id="SSF51735">
    <property type="entry name" value="NAD(P)-binding Rossmann-fold domains"/>
    <property type="match status" value="1"/>
</dbReference>
<dbReference type="PRINTS" id="PR00081">
    <property type="entry name" value="GDHRDH"/>
</dbReference>
<feature type="transmembrane region" description="Helical" evidence="5">
    <location>
        <begin position="346"/>
        <end position="367"/>
    </location>
</feature>
<feature type="transmembrane region" description="Helical" evidence="5">
    <location>
        <begin position="52"/>
        <end position="71"/>
    </location>
</feature>
<gene>
    <name evidence="6" type="ORF">L490_1318</name>
</gene>
<dbReference type="PANTHER" id="PTHR44196">
    <property type="entry name" value="DEHYDROGENASE/REDUCTASE SDR FAMILY MEMBER 7B"/>
    <property type="match status" value="1"/>
</dbReference>
<dbReference type="EMBL" id="JGWH01000173">
    <property type="protein sequence ID" value="KCV30891.1"/>
    <property type="molecule type" value="Genomic_DNA"/>
</dbReference>
<keyword evidence="7" id="KW-1185">Reference proteome</keyword>
<dbReference type="InterPro" id="IPR020904">
    <property type="entry name" value="Sc_DH/Rdtase_CS"/>
</dbReference>
<evidence type="ECO:0000313" key="7">
    <source>
        <dbReference type="Proteomes" id="UP000025756"/>
    </source>
</evidence>
<dbReference type="Gene3D" id="3.40.50.720">
    <property type="entry name" value="NAD(P)-binding Rossmann-like Domain"/>
    <property type="match status" value="1"/>
</dbReference>
<evidence type="ECO:0000256" key="5">
    <source>
        <dbReference type="SAM" id="Phobius"/>
    </source>
</evidence>
<evidence type="ECO:0000313" key="6">
    <source>
        <dbReference type="EMBL" id="KCV30891.1"/>
    </source>
</evidence>
<accession>A0ABR4R7U2</accession>
<evidence type="ECO:0000256" key="2">
    <source>
        <dbReference type="ARBA" id="ARBA00023002"/>
    </source>
</evidence>
<dbReference type="NCBIfam" id="NF005495">
    <property type="entry name" value="PRK07109.1"/>
    <property type="match status" value="1"/>
</dbReference>
<dbReference type="InterPro" id="IPR036291">
    <property type="entry name" value="NAD(P)-bd_dom_sf"/>
</dbReference>
<keyword evidence="5" id="KW-0812">Transmembrane</keyword>
<protein>
    <submittedName>
        <fullName evidence="6">KR domain protein</fullName>
    </submittedName>
</protein>
<sequence>MRRGRERAMQQPPCPWEYRLLLGPCGRAVPDAPQSTRSNGMKYRLKPMRDQVMVITGAGSGIGAATARLAARRGARVVLAGRGEEALAKVAAEIGREGGQAVVVKADVGVEEDHERILAQAVSSFGRVDTWVNNAGVSIYGTLEQVPIADQRKLFETDYWGVVYGSMAAVRHMKTAGGGAIINVGSEVSDRAVPLQGAYSAAKHAVKGYTDALRMELQQEGTPISVTLIKPASVATSYTAHARNYMDVQPDLPPPVYAPEVAAQAIVHAAEHPVRDLYVGGASSAIAAFGQSMPGLADRMAGWLVRHQRGRQPAGQSADSLYDPGGEPAAPAAVHGRRSVYTQLAMHGRTTLVTGAVLVGGATLWALRGRR</sequence>
<comment type="caution">
    <text evidence="6">The sequence shown here is derived from an EMBL/GenBank/DDBJ whole genome shotgun (WGS) entry which is preliminary data.</text>
</comment>
<dbReference type="Proteomes" id="UP000025756">
    <property type="component" value="Unassembled WGS sequence"/>
</dbReference>
<dbReference type="PANTHER" id="PTHR44196:SF1">
    <property type="entry name" value="DEHYDROGENASE_REDUCTASE SDR FAMILY MEMBER 7B"/>
    <property type="match status" value="1"/>
</dbReference>
<dbReference type="PROSITE" id="PS00061">
    <property type="entry name" value="ADH_SHORT"/>
    <property type="match status" value="1"/>
</dbReference>
<comment type="similarity">
    <text evidence="1 3">Belongs to the short-chain dehydrogenases/reductases (SDR) family.</text>
</comment>
<keyword evidence="5" id="KW-1133">Transmembrane helix</keyword>
<keyword evidence="2" id="KW-0560">Oxidoreductase</keyword>
<dbReference type="Pfam" id="PF00106">
    <property type="entry name" value="adh_short"/>
    <property type="match status" value="1"/>
</dbReference>
<evidence type="ECO:0000256" key="1">
    <source>
        <dbReference type="ARBA" id="ARBA00006484"/>
    </source>
</evidence>
<feature type="region of interest" description="Disordered" evidence="4">
    <location>
        <begin position="313"/>
        <end position="334"/>
    </location>
</feature>
<evidence type="ECO:0000256" key="4">
    <source>
        <dbReference type="SAM" id="MobiDB-lite"/>
    </source>
</evidence>
<dbReference type="PRINTS" id="PR00080">
    <property type="entry name" value="SDRFAMILY"/>
</dbReference>
<evidence type="ECO:0000256" key="3">
    <source>
        <dbReference type="RuleBase" id="RU000363"/>
    </source>
</evidence>
<dbReference type="InterPro" id="IPR002347">
    <property type="entry name" value="SDR_fam"/>
</dbReference>
<proteinExistence type="inferred from homology"/>
<keyword evidence="5" id="KW-0472">Membrane</keyword>